<dbReference type="PANTHER" id="PTHR33734">
    <property type="entry name" value="LYSM DOMAIN-CONTAINING GPI-ANCHORED PROTEIN 2"/>
    <property type="match status" value="1"/>
</dbReference>
<sequence>MKVSTHIMRLALLCFSFLLYAQIAEAQQKSTPHVVQGGETLYSLARLHHTTIDKILSINPGLTVESLQAGQTILLPTGGAAGSPITHVVSKGDTMWNIAKRYNITVDELVAANPEMKQADYKLKKGSIINIPAITTASNSPTQTATPISKTVGIAFLLPMKATGVEGERSVEFYRGFLMAADKLRDNGRDINIYTYNEDANQSSLVTIINKLKTQKPDVIIGPVYPAHFTEVANFAKEQQIRMVVPFSSKAWQVHTTPQLCLLNTPMQYQQIFAADLFLKIFKIRNAVFMHINNANEQTFTQQLKGRLNAAGVTTTVCNLDAPLTQLKSACAKNKQTVIVPDNSDPAVLRQLLERIKQFCAQYPKYKVSLFGYPGWLDHEQALREDFHVADTYIYTNAFYNPYSRGIAEFNAQYKAWFNAEPLDVTPRMGLLGYDLATHLLQGFFTYGKNFTTQRAGTGMLQSDMRFAATEAGGGLVNNSVSFIHYKNDRTIEQLQSR</sequence>
<dbReference type="EMBL" id="JABZGR010000002">
    <property type="protein sequence ID" value="MBF0969724.1"/>
    <property type="molecule type" value="Genomic_DNA"/>
</dbReference>
<dbReference type="InterPro" id="IPR036779">
    <property type="entry name" value="LysM_dom_sf"/>
</dbReference>
<gene>
    <name evidence="5" type="ORF">HXK21_01590</name>
</gene>
<dbReference type="SUPFAM" id="SSF54106">
    <property type="entry name" value="LysM domain"/>
    <property type="match status" value="2"/>
</dbReference>
<dbReference type="InterPro" id="IPR018392">
    <property type="entry name" value="LysM"/>
</dbReference>
<dbReference type="Proteomes" id="UP000704068">
    <property type="component" value="Unassembled WGS sequence"/>
</dbReference>
<evidence type="ECO:0000256" key="1">
    <source>
        <dbReference type="ARBA" id="ARBA00010062"/>
    </source>
</evidence>
<proteinExistence type="inferred from homology"/>
<dbReference type="SUPFAM" id="SSF53822">
    <property type="entry name" value="Periplasmic binding protein-like I"/>
    <property type="match status" value="1"/>
</dbReference>
<feature type="signal peptide" evidence="3">
    <location>
        <begin position="1"/>
        <end position="26"/>
    </location>
</feature>
<dbReference type="GO" id="GO:0008932">
    <property type="term" value="F:lytic endotransglycosylase activity"/>
    <property type="evidence" value="ECO:0007669"/>
    <property type="project" value="TreeGrafter"/>
</dbReference>
<evidence type="ECO:0000259" key="4">
    <source>
        <dbReference type="PROSITE" id="PS51782"/>
    </source>
</evidence>
<evidence type="ECO:0000256" key="3">
    <source>
        <dbReference type="SAM" id="SignalP"/>
    </source>
</evidence>
<dbReference type="Gene3D" id="3.40.50.2300">
    <property type="match status" value="2"/>
</dbReference>
<reference evidence="5" key="1">
    <citation type="submission" date="2020-04" db="EMBL/GenBank/DDBJ databases">
        <title>Deep metagenomics examines the oral microbiome during advanced dental caries in children, revealing novel taxa and co-occurrences with host molecules.</title>
        <authorList>
            <person name="Baker J.L."/>
            <person name="Morton J.T."/>
            <person name="Dinis M."/>
            <person name="Alvarez R."/>
            <person name="Tran N.C."/>
            <person name="Knight R."/>
            <person name="Edlund A."/>
        </authorList>
    </citation>
    <scope>NUCLEOTIDE SEQUENCE</scope>
    <source>
        <strain evidence="5">JCVI_34_bin.1</strain>
    </source>
</reference>
<keyword evidence="2 3" id="KW-0732">Signal</keyword>
<dbReference type="SMART" id="SM00257">
    <property type="entry name" value="LysM"/>
    <property type="match status" value="2"/>
</dbReference>
<dbReference type="RefSeq" id="WP_303762833.1">
    <property type="nucleotide sequence ID" value="NZ_JABZGR010000002.1"/>
</dbReference>
<dbReference type="PROSITE" id="PS51782">
    <property type="entry name" value="LYSM"/>
    <property type="match status" value="2"/>
</dbReference>
<comment type="similarity">
    <text evidence="1">Belongs to the leucine-binding protein family.</text>
</comment>
<feature type="chain" id="PRO_5038025859" evidence="3">
    <location>
        <begin position="27"/>
        <end position="498"/>
    </location>
</feature>
<comment type="caution">
    <text evidence="5">The sequence shown here is derived from an EMBL/GenBank/DDBJ whole genome shotgun (WGS) entry which is preliminary data.</text>
</comment>
<evidence type="ECO:0000256" key="2">
    <source>
        <dbReference type="ARBA" id="ARBA00022729"/>
    </source>
</evidence>
<dbReference type="AlphaFoldDB" id="A0A929RXY6"/>
<dbReference type="InterPro" id="IPR028082">
    <property type="entry name" value="Peripla_BP_I"/>
</dbReference>
<evidence type="ECO:0000313" key="5">
    <source>
        <dbReference type="EMBL" id="MBF0969724.1"/>
    </source>
</evidence>
<dbReference type="PANTHER" id="PTHR33734:SF22">
    <property type="entry name" value="MEMBRANE-BOUND LYTIC MUREIN TRANSGLYCOSYLASE D"/>
    <property type="match status" value="1"/>
</dbReference>
<feature type="domain" description="LysM" evidence="4">
    <location>
        <begin position="85"/>
        <end position="131"/>
    </location>
</feature>
<dbReference type="Pfam" id="PF01476">
    <property type="entry name" value="LysM"/>
    <property type="match status" value="2"/>
</dbReference>
<name>A0A929RXY6_9BACT</name>
<evidence type="ECO:0000313" key="6">
    <source>
        <dbReference type="Proteomes" id="UP000704068"/>
    </source>
</evidence>
<dbReference type="CDD" id="cd00118">
    <property type="entry name" value="LysM"/>
    <property type="match status" value="2"/>
</dbReference>
<feature type="domain" description="LysM" evidence="4">
    <location>
        <begin position="31"/>
        <end position="75"/>
    </location>
</feature>
<protein>
    <submittedName>
        <fullName evidence="5">LysM peptidoglycan-binding domain-containing protein</fullName>
    </submittedName>
</protein>
<dbReference type="InterPro" id="IPR028081">
    <property type="entry name" value="Leu-bd"/>
</dbReference>
<accession>A0A929RXY6</accession>
<dbReference type="Pfam" id="PF13458">
    <property type="entry name" value="Peripla_BP_6"/>
    <property type="match status" value="1"/>
</dbReference>
<dbReference type="CDD" id="cd06268">
    <property type="entry name" value="PBP1_ABC_transporter_LIVBP-like"/>
    <property type="match status" value="1"/>
</dbReference>
<organism evidence="5 6">
    <name type="scientific">Alloprevotella tannerae</name>
    <dbReference type="NCBI Taxonomy" id="76122"/>
    <lineage>
        <taxon>Bacteria</taxon>
        <taxon>Pseudomonadati</taxon>
        <taxon>Bacteroidota</taxon>
        <taxon>Bacteroidia</taxon>
        <taxon>Bacteroidales</taxon>
        <taxon>Prevotellaceae</taxon>
        <taxon>Alloprevotella</taxon>
    </lineage>
</organism>
<dbReference type="Gene3D" id="3.10.350.10">
    <property type="entry name" value="LysM domain"/>
    <property type="match status" value="2"/>
</dbReference>